<dbReference type="Proteomes" id="UP000239711">
    <property type="component" value="Unassembled WGS sequence"/>
</dbReference>
<keyword evidence="1" id="KW-0808">Transferase</keyword>
<accession>A0A2S9J6F9</accession>
<evidence type="ECO:0000256" key="1">
    <source>
        <dbReference type="ARBA" id="ARBA00022679"/>
    </source>
</evidence>
<keyword evidence="4" id="KW-0067">ATP-binding</keyword>
<dbReference type="PROSITE" id="PS50146">
    <property type="entry name" value="DAGK"/>
    <property type="match status" value="1"/>
</dbReference>
<comment type="caution">
    <text evidence="6">The sequence shown here is derived from an EMBL/GenBank/DDBJ whole genome shotgun (WGS) entry which is preliminary data.</text>
</comment>
<dbReference type="InterPro" id="IPR045540">
    <property type="entry name" value="YegS/DAGK_C"/>
</dbReference>
<dbReference type="InterPro" id="IPR017438">
    <property type="entry name" value="ATP-NAD_kinase_N"/>
</dbReference>
<evidence type="ECO:0000313" key="7">
    <source>
        <dbReference type="Proteomes" id="UP000239711"/>
    </source>
</evidence>
<dbReference type="GO" id="GO:0016301">
    <property type="term" value="F:kinase activity"/>
    <property type="evidence" value="ECO:0007669"/>
    <property type="project" value="UniProtKB-KW"/>
</dbReference>
<dbReference type="Gene3D" id="3.40.50.10330">
    <property type="entry name" value="Probable inorganic polyphosphate/atp-NAD kinase, domain 1"/>
    <property type="match status" value="1"/>
</dbReference>
<evidence type="ECO:0000256" key="2">
    <source>
        <dbReference type="ARBA" id="ARBA00022741"/>
    </source>
</evidence>
<proteinExistence type="predicted"/>
<dbReference type="EMBL" id="PVBQ01000003">
    <property type="protein sequence ID" value="PRD48376.1"/>
    <property type="molecule type" value="Genomic_DNA"/>
</dbReference>
<protein>
    <submittedName>
        <fullName evidence="6">Diacylglycerol kinase</fullName>
    </submittedName>
</protein>
<evidence type="ECO:0000256" key="4">
    <source>
        <dbReference type="ARBA" id="ARBA00022840"/>
    </source>
</evidence>
<dbReference type="GO" id="GO:0005524">
    <property type="term" value="F:ATP binding"/>
    <property type="evidence" value="ECO:0007669"/>
    <property type="project" value="UniProtKB-KW"/>
</dbReference>
<dbReference type="Pfam" id="PF00781">
    <property type="entry name" value="DAGK_cat"/>
    <property type="match status" value="1"/>
</dbReference>
<sequence>MAYMKQVILLHNPKAGDEDHFKSDLMRAIEKEGYRCTYYLIKKDERWKDQIDEADIVVVAGGDGTVRKVVKELFEKGIAKRKATLALLPMGTANNLSKTLLLNKETSFENHVNAWKNGEYQRFDMGTIAYDGNADFFLEGAGYGIFPSLIQTMDKIDLSQLETTDDQLKLALENLYKIIQTAEAHLYTIRADDKTYEDRYLLLEVMNIPSIGPNLTLAPAAQIDDGYLDLVTISEKEREAFALHVKKITKGEATSFDFQTIRAKRFEIRSTNKTIHIDDKCVSTSNGSLTIEVREHILDFLS</sequence>
<dbReference type="InterPro" id="IPR050187">
    <property type="entry name" value="Lipid_Phosphate_FormReg"/>
</dbReference>
<dbReference type="AlphaFoldDB" id="A0A2S9J6F9"/>
<name>A0A2S9J6F9_9SPHI</name>
<dbReference type="SMART" id="SM00046">
    <property type="entry name" value="DAGKc"/>
    <property type="match status" value="1"/>
</dbReference>
<dbReference type="InterPro" id="IPR001206">
    <property type="entry name" value="Diacylglycerol_kinase_cat_dom"/>
</dbReference>
<dbReference type="Gene3D" id="2.60.200.40">
    <property type="match status" value="1"/>
</dbReference>
<dbReference type="Pfam" id="PF19279">
    <property type="entry name" value="YegS_C"/>
    <property type="match status" value="1"/>
</dbReference>
<evidence type="ECO:0000313" key="6">
    <source>
        <dbReference type="EMBL" id="PRD48376.1"/>
    </source>
</evidence>
<dbReference type="InterPro" id="IPR016064">
    <property type="entry name" value="NAD/diacylglycerol_kinase_sf"/>
</dbReference>
<keyword evidence="7" id="KW-1185">Reference proteome</keyword>
<feature type="domain" description="DAGKc" evidence="5">
    <location>
        <begin position="1"/>
        <end position="132"/>
    </location>
</feature>
<evidence type="ECO:0000259" key="5">
    <source>
        <dbReference type="PROSITE" id="PS50146"/>
    </source>
</evidence>
<dbReference type="PANTHER" id="PTHR12358">
    <property type="entry name" value="SPHINGOSINE KINASE"/>
    <property type="match status" value="1"/>
</dbReference>
<keyword evidence="2" id="KW-0547">Nucleotide-binding</keyword>
<keyword evidence="3 6" id="KW-0418">Kinase</keyword>
<evidence type="ECO:0000256" key="3">
    <source>
        <dbReference type="ARBA" id="ARBA00022777"/>
    </source>
</evidence>
<reference evidence="6 7" key="1">
    <citation type="submission" date="2018-02" db="EMBL/GenBank/DDBJ databases">
        <title>The draft genome of Sphingobacterium sp. 5JN-11.</title>
        <authorList>
            <person name="Liu L."/>
            <person name="Li L."/>
            <person name="Liang L."/>
            <person name="Zhang X."/>
            <person name="Wang T."/>
        </authorList>
    </citation>
    <scope>NUCLEOTIDE SEQUENCE [LARGE SCALE GENOMIC DNA]</scope>
    <source>
        <strain evidence="6 7">5JN-11</strain>
    </source>
</reference>
<gene>
    <name evidence="6" type="ORF">C5745_04010</name>
</gene>
<dbReference type="SUPFAM" id="SSF111331">
    <property type="entry name" value="NAD kinase/diacylglycerol kinase-like"/>
    <property type="match status" value="1"/>
</dbReference>
<dbReference type="OrthoDB" id="142078at2"/>
<dbReference type="PANTHER" id="PTHR12358:SF54">
    <property type="entry name" value="SPHINGOSINE KINASE RELATED PROTEIN"/>
    <property type="match status" value="1"/>
</dbReference>
<organism evidence="6 7">
    <name type="scientific">Sphingobacterium haloxyli</name>
    <dbReference type="NCBI Taxonomy" id="2100533"/>
    <lineage>
        <taxon>Bacteria</taxon>
        <taxon>Pseudomonadati</taxon>
        <taxon>Bacteroidota</taxon>
        <taxon>Sphingobacteriia</taxon>
        <taxon>Sphingobacteriales</taxon>
        <taxon>Sphingobacteriaceae</taxon>
        <taxon>Sphingobacterium</taxon>
    </lineage>
</organism>